<protein>
    <submittedName>
        <fullName evidence="1">Putative cytosolic protein</fullName>
    </submittedName>
</protein>
<dbReference type="Pfam" id="PF09998">
    <property type="entry name" value="DUF2239"/>
    <property type="match status" value="1"/>
</dbReference>
<sequence>MTASATYTAFAGPRRLLTAPLPELLTHLKTQATGPVLVFDDRSGRPADFDLSGTLEEVLVRARPAAEPDAPRSGPGRPKLGVTAREVTLLPRHWEWLDLQRGGASATLRRLIDEARRADPEGERVARAQAAADRFMGVLAGDRPGYEEAARALYARDHAAFLRHSEAWPEDVRAHALTLAAPVFAE</sequence>
<dbReference type="EMBL" id="CP002192">
    <property type="protein sequence ID" value="AFD27006.1"/>
    <property type="molecule type" value="Genomic_DNA"/>
</dbReference>
<dbReference type="PATRIC" id="fig|745776.4.peg.3157"/>
<dbReference type="Proteomes" id="UP000007575">
    <property type="component" value="Plasmid P1"/>
</dbReference>
<name>H8H0Y7_DEIGI</name>
<dbReference type="OrthoDB" id="282960at2"/>
<reference evidence="1 2" key="1">
    <citation type="journal article" date="2012" name="PLoS ONE">
        <title>Genome sequence and transcriptome analysis of the radioresistant bacterium Deinococcus gobiensis: insights into the extreme environmental adaptations.</title>
        <authorList>
            <person name="Yuan M."/>
            <person name="Chen M."/>
            <person name="Zhang W."/>
            <person name="Lu W."/>
            <person name="Wang J."/>
            <person name="Yang M."/>
            <person name="Zhao P."/>
            <person name="Tang R."/>
            <person name="Li X."/>
            <person name="Hao Y."/>
            <person name="Zhou Z."/>
            <person name="Zhan Y."/>
            <person name="Yu H."/>
            <person name="Teng C."/>
            <person name="Yan Y."/>
            <person name="Ping S."/>
            <person name="Wang Y."/>
            <person name="Lin M."/>
        </authorList>
    </citation>
    <scope>NUCLEOTIDE SEQUENCE [LARGE SCALE GENOMIC DNA]</scope>
    <source>
        <strain evidence="2">DSM 21396 / JCM 16679 / CGMCC 1.7299 / I-0</strain>
        <plasmid evidence="1">P1</plasmid>
    </source>
</reference>
<keyword evidence="2" id="KW-1185">Reference proteome</keyword>
<dbReference type="KEGG" id="dgo:DGo_PA0120"/>
<geneLocation type="plasmid" evidence="1 2">
    <name>P1</name>
</geneLocation>
<proteinExistence type="predicted"/>
<keyword evidence="1" id="KW-0614">Plasmid</keyword>
<dbReference type="InterPro" id="IPR018715">
    <property type="entry name" value="DUF2239"/>
</dbReference>
<accession>H8H0Y7</accession>
<dbReference type="RefSeq" id="WP_014695524.1">
    <property type="nucleotide sequence ID" value="NC_017805.1"/>
</dbReference>
<gene>
    <name evidence="1" type="ordered locus">DGo_PA0120</name>
</gene>
<dbReference type="AlphaFoldDB" id="H8H0Y7"/>
<dbReference type="HOGENOM" id="CLU_084995_0_0_0"/>
<evidence type="ECO:0000313" key="2">
    <source>
        <dbReference type="Proteomes" id="UP000007575"/>
    </source>
</evidence>
<evidence type="ECO:0000313" key="1">
    <source>
        <dbReference type="EMBL" id="AFD27006.1"/>
    </source>
</evidence>
<organism evidence="1 2">
    <name type="scientific">Deinococcus gobiensis (strain DSM 21396 / JCM 16679 / CGMCC 1.7299 / I-0)</name>
    <dbReference type="NCBI Taxonomy" id="745776"/>
    <lineage>
        <taxon>Bacteria</taxon>
        <taxon>Thermotogati</taxon>
        <taxon>Deinococcota</taxon>
        <taxon>Deinococci</taxon>
        <taxon>Deinococcales</taxon>
        <taxon>Deinococcaceae</taxon>
        <taxon>Deinococcus</taxon>
    </lineage>
</organism>